<protein>
    <submittedName>
        <fullName evidence="11">Formamidopyrimidine-DNA glycosylase</fullName>
    </submittedName>
</protein>
<dbReference type="PANTHER" id="PTHR22993:SF9">
    <property type="entry name" value="FORMAMIDOPYRIMIDINE-DNA GLYCOSYLASE"/>
    <property type="match status" value="1"/>
</dbReference>
<keyword evidence="4" id="KW-0378">Hydrolase</keyword>
<dbReference type="SUPFAM" id="SSF81624">
    <property type="entry name" value="N-terminal domain of MutM-like DNA repair proteins"/>
    <property type="match status" value="1"/>
</dbReference>
<dbReference type="InterPro" id="IPR010979">
    <property type="entry name" value="Ribosomal_uS13-like_H2TH"/>
</dbReference>
<dbReference type="Proteomes" id="UP000292884">
    <property type="component" value="Unassembled WGS sequence"/>
</dbReference>
<comment type="catalytic activity">
    <reaction evidence="1">
        <text>Hydrolysis of DNA containing ring-opened 7-methylguanine residues, releasing 2,6-diamino-4-hydroxy-5-(N-methyl)formamidopyrimidine.</text>
        <dbReference type="EC" id="3.2.2.23"/>
    </reaction>
</comment>
<dbReference type="SUPFAM" id="SSF46946">
    <property type="entry name" value="S13-like H2TH domain"/>
    <property type="match status" value="1"/>
</dbReference>
<dbReference type="InterPro" id="IPR035937">
    <property type="entry name" value="FPG_N"/>
</dbReference>
<dbReference type="GO" id="GO:0016829">
    <property type="term" value="F:lyase activity"/>
    <property type="evidence" value="ECO:0007669"/>
    <property type="project" value="UniProtKB-KW"/>
</dbReference>
<evidence type="ECO:0000256" key="1">
    <source>
        <dbReference type="ARBA" id="ARBA00001668"/>
    </source>
</evidence>
<keyword evidence="5" id="KW-0238">DNA-binding</keyword>
<evidence type="ECO:0000256" key="6">
    <source>
        <dbReference type="ARBA" id="ARBA00023204"/>
    </source>
</evidence>
<organism evidence="11 12">
    <name type="scientific">Pedobacter frigiditerrae</name>
    <dbReference type="NCBI Taxonomy" id="2530452"/>
    <lineage>
        <taxon>Bacteria</taxon>
        <taxon>Pseudomonadati</taxon>
        <taxon>Bacteroidota</taxon>
        <taxon>Sphingobacteriia</taxon>
        <taxon>Sphingobacteriales</taxon>
        <taxon>Sphingobacteriaceae</taxon>
        <taxon>Pedobacter</taxon>
    </lineage>
</organism>
<evidence type="ECO:0000256" key="2">
    <source>
        <dbReference type="ARBA" id="ARBA00009409"/>
    </source>
</evidence>
<keyword evidence="6" id="KW-0234">DNA repair</keyword>
<dbReference type="Gene3D" id="1.10.8.50">
    <property type="match status" value="1"/>
</dbReference>
<dbReference type="SMART" id="SM00898">
    <property type="entry name" value="Fapy_DNA_glyco"/>
    <property type="match status" value="1"/>
</dbReference>
<evidence type="ECO:0000259" key="10">
    <source>
        <dbReference type="PROSITE" id="PS51068"/>
    </source>
</evidence>
<dbReference type="OrthoDB" id="9800855at2"/>
<evidence type="ECO:0000256" key="4">
    <source>
        <dbReference type="ARBA" id="ARBA00022801"/>
    </source>
</evidence>
<keyword evidence="3" id="KW-0227">DNA damage</keyword>
<dbReference type="GO" id="GO:0006284">
    <property type="term" value="P:base-excision repair"/>
    <property type="evidence" value="ECO:0007669"/>
    <property type="project" value="InterPro"/>
</dbReference>
<proteinExistence type="inferred from homology"/>
<dbReference type="GO" id="GO:0008534">
    <property type="term" value="F:oxidized purine nucleobase lesion DNA N-glycosylase activity"/>
    <property type="evidence" value="ECO:0007669"/>
    <property type="project" value="UniProtKB-EC"/>
</dbReference>
<reference evidence="11 12" key="1">
    <citation type="submission" date="2019-02" db="EMBL/GenBank/DDBJ databases">
        <title>Pedobacter sp. RP-1-13 sp. nov., isolated from Arctic soil.</title>
        <authorList>
            <person name="Dahal R.H."/>
        </authorList>
    </citation>
    <scope>NUCLEOTIDE SEQUENCE [LARGE SCALE GENOMIC DNA]</scope>
    <source>
        <strain evidence="11 12">RP-1-13</strain>
    </source>
</reference>
<feature type="domain" description="Formamidopyrimidine-DNA glycosylase catalytic" evidence="10">
    <location>
        <begin position="2"/>
        <end position="114"/>
    </location>
</feature>
<evidence type="ECO:0000256" key="3">
    <source>
        <dbReference type="ARBA" id="ARBA00022763"/>
    </source>
</evidence>
<gene>
    <name evidence="11" type="ORF">EZ428_20345</name>
</gene>
<dbReference type="RefSeq" id="WP_131555038.1">
    <property type="nucleotide sequence ID" value="NZ_SJSK01000006.1"/>
</dbReference>
<dbReference type="AlphaFoldDB" id="A0A4R0MQ00"/>
<accession>A0A4R0MQ00</accession>
<keyword evidence="7" id="KW-0456">Lyase</keyword>
<evidence type="ECO:0000256" key="9">
    <source>
        <dbReference type="ARBA" id="ARBA00023295"/>
    </source>
</evidence>
<dbReference type="GO" id="GO:0003906">
    <property type="term" value="F:DNA-(apurinic or apyrimidinic site) endonuclease activity"/>
    <property type="evidence" value="ECO:0007669"/>
    <property type="project" value="InterPro"/>
</dbReference>
<dbReference type="PANTHER" id="PTHR22993">
    <property type="entry name" value="FORMAMIDOPYRIMIDINE-DNA GLYCOSYLASE"/>
    <property type="match status" value="1"/>
</dbReference>
<evidence type="ECO:0000256" key="8">
    <source>
        <dbReference type="ARBA" id="ARBA00023268"/>
    </source>
</evidence>
<evidence type="ECO:0000313" key="11">
    <source>
        <dbReference type="EMBL" id="TCC88074.1"/>
    </source>
</evidence>
<sequence length="258" mass="28614">MAELPDLTVFAGILNRRFKGKTLKELDVVVANKINASEKELKKALEGKKLLSVSREGKTLQMHFSDDQVLGLHLMLRGELVLLDQENTNPKYQILGFHFTGGEGFALVDLQKQATPTLNPAISKVPDALVMDLDYFSSLLAKKRTTIKTLLMDQHWIRGIGNSYGDEILWDASISPFSIANAIPEAAVKTLYKSLTVVLKKAIKAIEKENGDELKGELRDFMQVHGAGLKKSPTGAAIKSETIGGRKSYYTEEQHLYI</sequence>
<keyword evidence="9" id="KW-0326">Glycosidase</keyword>
<name>A0A4R0MQ00_9SPHI</name>
<dbReference type="Gene3D" id="3.20.190.10">
    <property type="entry name" value="MutM-like, N-terminal"/>
    <property type="match status" value="1"/>
</dbReference>
<dbReference type="GO" id="GO:0003684">
    <property type="term" value="F:damaged DNA binding"/>
    <property type="evidence" value="ECO:0007669"/>
    <property type="project" value="InterPro"/>
</dbReference>
<dbReference type="Pfam" id="PF01149">
    <property type="entry name" value="Fapy_DNA_glyco"/>
    <property type="match status" value="1"/>
</dbReference>
<keyword evidence="12" id="KW-1185">Reference proteome</keyword>
<dbReference type="PROSITE" id="PS51068">
    <property type="entry name" value="FPG_CAT"/>
    <property type="match status" value="1"/>
</dbReference>
<dbReference type="InterPro" id="IPR015886">
    <property type="entry name" value="H2TH_FPG"/>
</dbReference>
<keyword evidence="8" id="KW-0511">Multifunctional enzyme</keyword>
<dbReference type="EMBL" id="SJSK01000006">
    <property type="protein sequence ID" value="TCC88074.1"/>
    <property type="molecule type" value="Genomic_DNA"/>
</dbReference>
<dbReference type="Pfam" id="PF06831">
    <property type="entry name" value="H2TH"/>
    <property type="match status" value="1"/>
</dbReference>
<dbReference type="InterPro" id="IPR012319">
    <property type="entry name" value="FPG_cat"/>
</dbReference>
<evidence type="ECO:0000256" key="7">
    <source>
        <dbReference type="ARBA" id="ARBA00023239"/>
    </source>
</evidence>
<evidence type="ECO:0000313" key="12">
    <source>
        <dbReference type="Proteomes" id="UP000292884"/>
    </source>
</evidence>
<dbReference type="GO" id="GO:0008270">
    <property type="term" value="F:zinc ion binding"/>
    <property type="evidence" value="ECO:0007669"/>
    <property type="project" value="InterPro"/>
</dbReference>
<dbReference type="SMART" id="SM01232">
    <property type="entry name" value="H2TH"/>
    <property type="match status" value="1"/>
</dbReference>
<comment type="similarity">
    <text evidence="2">Belongs to the FPG family.</text>
</comment>
<comment type="caution">
    <text evidence="11">The sequence shown here is derived from an EMBL/GenBank/DDBJ whole genome shotgun (WGS) entry which is preliminary data.</text>
</comment>
<evidence type="ECO:0000256" key="5">
    <source>
        <dbReference type="ARBA" id="ARBA00023125"/>
    </source>
</evidence>